<comment type="caution">
    <text evidence="2">The sequence shown here is derived from an EMBL/GenBank/DDBJ whole genome shotgun (WGS) entry which is preliminary data.</text>
</comment>
<sequence>MIEIFLDKNLLRNVVRRGVWSGFIAESGQAGYTTSLPFYFGLMAIAGAYLIKDNTGNSWYK</sequence>
<protein>
    <submittedName>
        <fullName evidence="2">Uncharacterized protein</fullName>
    </submittedName>
</protein>
<proteinExistence type="predicted"/>
<feature type="transmembrane region" description="Helical" evidence="1">
    <location>
        <begin position="30"/>
        <end position="51"/>
    </location>
</feature>
<gene>
    <name evidence="2" type="ORF">FEM33_14845</name>
</gene>
<dbReference type="OrthoDB" id="4167046at2"/>
<keyword evidence="1" id="KW-0812">Transmembrane</keyword>
<reference evidence="2 3" key="1">
    <citation type="submission" date="2019-05" db="EMBL/GenBank/DDBJ databases">
        <authorList>
            <person name="Qu J.-H."/>
        </authorList>
    </citation>
    <scope>NUCLEOTIDE SEQUENCE [LARGE SCALE GENOMIC DNA]</scope>
    <source>
        <strain evidence="2 3">NS28</strain>
    </source>
</reference>
<name>A0A5M8QUM0_9BACT</name>
<keyword evidence="3" id="KW-1185">Reference proteome</keyword>
<dbReference type="RefSeq" id="WP_139012810.1">
    <property type="nucleotide sequence ID" value="NZ_VBSN01000039.1"/>
</dbReference>
<evidence type="ECO:0000256" key="1">
    <source>
        <dbReference type="SAM" id="Phobius"/>
    </source>
</evidence>
<keyword evidence="1" id="KW-1133">Transmembrane helix</keyword>
<dbReference type="AlphaFoldDB" id="A0A5M8QUM0"/>
<keyword evidence="1" id="KW-0472">Membrane</keyword>
<evidence type="ECO:0000313" key="3">
    <source>
        <dbReference type="Proteomes" id="UP000323994"/>
    </source>
</evidence>
<accession>A0A5M8QUM0</accession>
<dbReference type="Proteomes" id="UP000323994">
    <property type="component" value="Unassembled WGS sequence"/>
</dbReference>
<dbReference type="EMBL" id="VBSN01000039">
    <property type="protein sequence ID" value="KAA6438978.1"/>
    <property type="molecule type" value="Genomic_DNA"/>
</dbReference>
<evidence type="ECO:0000313" key="2">
    <source>
        <dbReference type="EMBL" id="KAA6438978.1"/>
    </source>
</evidence>
<organism evidence="2 3">
    <name type="scientific">Dyadobacter flavalbus</name>
    <dbReference type="NCBI Taxonomy" id="2579942"/>
    <lineage>
        <taxon>Bacteria</taxon>
        <taxon>Pseudomonadati</taxon>
        <taxon>Bacteroidota</taxon>
        <taxon>Cytophagia</taxon>
        <taxon>Cytophagales</taxon>
        <taxon>Spirosomataceae</taxon>
        <taxon>Dyadobacter</taxon>
    </lineage>
</organism>